<protein>
    <submittedName>
        <fullName evidence="1">Uncharacterized protein</fullName>
    </submittedName>
</protein>
<dbReference type="EMBL" id="LR796426">
    <property type="protein sequence ID" value="CAB4144267.1"/>
    <property type="molecule type" value="Genomic_DNA"/>
</dbReference>
<organism evidence="1">
    <name type="scientific">uncultured Caudovirales phage</name>
    <dbReference type="NCBI Taxonomy" id="2100421"/>
    <lineage>
        <taxon>Viruses</taxon>
        <taxon>Duplodnaviria</taxon>
        <taxon>Heunggongvirae</taxon>
        <taxon>Uroviricota</taxon>
        <taxon>Caudoviricetes</taxon>
        <taxon>Peduoviridae</taxon>
        <taxon>Maltschvirus</taxon>
        <taxon>Maltschvirus maltsch</taxon>
    </lineage>
</organism>
<proteinExistence type="predicted"/>
<sequence>MKLCNIEITETLETFMSRLTIAQRMKLIAHVNERIAEMNACAGNSESYINRYTIPGGTLTIDVTHGDTINSFRIDYERETQYAELLHSLRMSRFNLESFYEKLERVSLDNREIALKNWNQITDEYSDARGMTIDGTIHGITDVIDLLRNLAIMLDNDADESIKRAAERREEMFIARIDTKIKRSESQ</sequence>
<accession>A0A6J5MEK6</accession>
<name>A0A6J5MEK6_9CAUD</name>
<gene>
    <name evidence="1" type="ORF">UFOVP453_28</name>
</gene>
<reference evidence="1" key="1">
    <citation type="submission" date="2020-04" db="EMBL/GenBank/DDBJ databases">
        <authorList>
            <person name="Chiriac C."/>
            <person name="Salcher M."/>
            <person name="Ghai R."/>
            <person name="Kavagutti S V."/>
        </authorList>
    </citation>
    <scope>NUCLEOTIDE SEQUENCE</scope>
</reference>
<evidence type="ECO:0000313" key="1">
    <source>
        <dbReference type="EMBL" id="CAB4144267.1"/>
    </source>
</evidence>